<dbReference type="RefSeq" id="WP_076668059.1">
    <property type="nucleotide sequence ID" value="NZ_FTPP01000002.1"/>
</dbReference>
<proteinExistence type="predicted"/>
<dbReference type="AlphaFoldDB" id="A0A1R3XBU6"/>
<gene>
    <name evidence="1" type="ORF">SAMN05444128_1811</name>
</gene>
<sequence length="108" mass="12290">MYRFTTYIALFLLLLFTRAMVPDQLLLSLHSHAHTEHSHPGDQKNAHVEKKHTHCSVEDLFGAPYQSASAVYTFRAPIMVAEYAVRYTQYPAFHSFARLSLRGPPTLG</sequence>
<dbReference type="OrthoDB" id="893865at2"/>
<evidence type="ECO:0000313" key="2">
    <source>
        <dbReference type="Proteomes" id="UP000187181"/>
    </source>
</evidence>
<protein>
    <submittedName>
        <fullName evidence="1">Uncharacterized protein</fullName>
    </submittedName>
</protein>
<accession>A0A1R3XBU6</accession>
<keyword evidence="2" id="KW-1185">Reference proteome</keyword>
<reference evidence="2" key="1">
    <citation type="submission" date="2017-01" db="EMBL/GenBank/DDBJ databases">
        <authorList>
            <person name="Varghese N."/>
            <person name="Submissions S."/>
        </authorList>
    </citation>
    <scope>NUCLEOTIDE SEQUENCE [LARGE SCALE GENOMIC DNA]</scope>
    <source>
        <strain evidence="2">LP100</strain>
    </source>
</reference>
<evidence type="ECO:0000313" key="1">
    <source>
        <dbReference type="EMBL" id="SIT88282.1"/>
    </source>
</evidence>
<name>A0A1R3XBU6_9BACT</name>
<dbReference type="Proteomes" id="UP000187181">
    <property type="component" value="Unassembled WGS sequence"/>
</dbReference>
<dbReference type="EMBL" id="FTPP01000002">
    <property type="protein sequence ID" value="SIT88282.1"/>
    <property type="molecule type" value="Genomic_DNA"/>
</dbReference>
<organism evidence="1 2">
    <name type="scientific">Pontibacter indicus</name>
    <dbReference type="NCBI Taxonomy" id="1317125"/>
    <lineage>
        <taxon>Bacteria</taxon>
        <taxon>Pseudomonadati</taxon>
        <taxon>Bacteroidota</taxon>
        <taxon>Cytophagia</taxon>
        <taxon>Cytophagales</taxon>
        <taxon>Hymenobacteraceae</taxon>
        <taxon>Pontibacter</taxon>
    </lineage>
</organism>